<feature type="binding site" evidence="6">
    <location>
        <position position="186"/>
    </location>
    <ligand>
        <name>substrate</name>
    </ligand>
</feature>
<dbReference type="GO" id="GO:0070006">
    <property type="term" value="F:metalloaminopeptidase activity"/>
    <property type="evidence" value="ECO:0007669"/>
    <property type="project" value="UniProtKB-UniRule"/>
</dbReference>
<dbReference type="InterPro" id="IPR036005">
    <property type="entry name" value="Creatinase/aminopeptidase-like"/>
</dbReference>
<dbReference type="Pfam" id="PF00557">
    <property type="entry name" value="Peptidase_M24"/>
    <property type="match status" value="1"/>
</dbReference>
<dbReference type="GO" id="GO:0006508">
    <property type="term" value="P:proteolysis"/>
    <property type="evidence" value="ECO:0007669"/>
    <property type="project" value="UniProtKB-KW"/>
</dbReference>
<dbReference type="PROSITE" id="PS00680">
    <property type="entry name" value="MAP_1"/>
    <property type="match status" value="1"/>
</dbReference>
<evidence type="ECO:0000256" key="1">
    <source>
        <dbReference type="ARBA" id="ARBA00002521"/>
    </source>
</evidence>
<feature type="binding site" evidence="6">
    <location>
        <position position="105"/>
    </location>
    <ligand>
        <name>a divalent metal cation</name>
        <dbReference type="ChEBI" id="CHEBI:60240"/>
        <label>1</label>
    </ligand>
</feature>
<evidence type="ECO:0000256" key="6">
    <source>
        <dbReference type="HAMAP-Rule" id="MF_01974"/>
    </source>
</evidence>
<keyword evidence="2 6" id="KW-0031">Aminopeptidase</keyword>
<feature type="binding site" evidence="6">
    <location>
        <position position="246"/>
    </location>
    <ligand>
        <name>a divalent metal cation</name>
        <dbReference type="ChEBI" id="CHEBI:60240"/>
        <label>1</label>
    </ligand>
</feature>
<keyword evidence="3 6" id="KW-0645">Protease</keyword>
<dbReference type="NCBIfam" id="TIGR00500">
    <property type="entry name" value="met_pdase_I"/>
    <property type="match status" value="1"/>
</dbReference>
<evidence type="ECO:0000256" key="3">
    <source>
        <dbReference type="ARBA" id="ARBA00022670"/>
    </source>
</evidence>
<comment type="caution">
    <text evidence="10">The sequence shown here is derived from an EMBL/GenBank/DDBJ whole genome shotgun (WGS) entry which is preliminary data.</text>
</comment>
<dbReference type="HAMAP" id="MF_01974">
    <property type="entry name" value="MetAP_1"/>
    <property type="match status" value="1"/>
</dbReference>
<feature type="compositionally biased region" description="Low complexity" evidence="8">
    <location>
        <begin position="271"/>
        <end position="288"/>
    </location>
</feature>
<feature type="binding site" evidence="6">
    <location>
        <position position="246"/>
    </location>
    <ligand>
        <name>a divalent metal cation</name>
        <dbReference type="ChEBI" id="CHEBI:60240"/>
        <label>2</label>
        <note>catalytic</note>
    </ligand>
</feature>
<dbReference type="InterPro" id="IPR000994">
    <property type="entry name" value="Pept_M24"/>
</dbReference>
<reference evidence="10 11" key="1">
    <citation type="submission" date="2020-07" db="EMBL/GenBank/DDBJ databases">
        <title>Thermogemmata thermophila gen. nov., sp. nov., a novel moderate thermophilic planctomycete from a Kamchatka hot spring.</title>
        <authorList>
            <person name="Elcheninov A.G."/>
            <person name="Podosokorskaya O.A."/>
            <person name="Kovaleva O.L."/>
            <person name="Novikov A."/>
            <person name="Bonch-Osmolovskaya E.A."/>
            <person name="Toshchakov S.V."/>
            <person name="Kublanov I.V."/>
        </authorList>
    </citation>
    <scope>NUCLEOTIDE SEQUENCE [LARGE SCALE GENOMIC DNA]</scope>
    <source>
        <strain evidence="10 11">2918</strain>
    </source>
</reference>
<dbReference type="EMBL" id="JACEFB010000002">
    <property type="protein sequence ID" value="MBA2225704.1"/>
    <property type="molecule type" value="Genomic_DNA"/>
</dbReference>
<evidence type="ECO:0000259" key="9">
    <source>
        <dbReference type="Pfam" id="PF00557"/>
    </source>
</evidence>
<dbReference type="AlphaFoldDB" id="A0A7V8VCW2"/>
<dbReference type="InterPro" id="IPR001714">
    <property type="entry name" value="Pept_M24_MAP"/>
</dbReference>
<evidence type="ECO:0000256" key="8">
    <source>
        <dbReference type="SAM" id="MobiDB-lite"/>
    </source>
</evidence>
<comment type="catalytic activity">
    <reaction evidence="6 7">
        <text>Release of N-terminal amino acids, preferentially methionine, from peptides and arylamides.</text>
        <dbReference type="EC" id="3.4.11.18"/>
    </reaction>
</comment>
<comment type="function">
    <text evidence="1 6">Removes the N-terminal methionine from nascent proteins. The N-terminal methionine is often cleaved when the second residue in the primary sequence is small and uncharged (Met-Ala-, Cys, Gly, Pro, Ser, Thr, or Val). Requires deformylation of the N(alpha)-formylated initiator methionine before it can be hydrolyzed.</text>
</comment>
<evidence type="ECO:0000256" key="2">
    <source>
        <dbReference type="ARBA" id="ARBA00022438"/>
    </source>
</evidence>
<dbReference type="RefSeq" id="WP_194537102.1">
    <property type="nucleotide sequence ID" value="NZ_JACEFB010000002.1"/>
</dbReference>
<feature type="domain" description="Peptidase M24" evidence="9">
    <location>
        <begin position="20"/>
        <end position="252"/>
    </location>
</feature>
<comment type="similarity">
    <text evidence="6">Belongs to the peptidase M24A family. Methionine aminopeptidase type 1 subfamily.</text>
</comment>
<organism evidence="10 11">
    <name type="scientific">Thermogemmata fonticola</name>
    <dbReference type="NCBI Taxonomy" id="2755323"/>
    <lineage>
        <taxon>Bacteria</taxon>
        <taxon>Pseudomonadati</taxon>
        <taxon>Planctomycetota</taxon>
        <taxon>Planctomycetia</taxon>
        <taxon>Gemmatales</taxon>
        <taxon>Gemmataceae</taxon>
        <taxon>Thermogemmata</taxon>
    </lineage>
</organism>
<evidence type="ECO:0000256" key="7">
    <source>
        <dbReference type="RuleBase" id="RU003653"/>
    </source>
</evidence>
<dbReference type="Gene3D" id="3.90.230.10">
    <property type="entry name" value="Creatinase/methionine aminopeptidase superfamily"/>
    <property type="match status" value="1"/>
</dbReference>
<dbReference type="PRINTS" id="PR00599">
    <property type="entry name" value="MAPEPTIDASE"/>
</dbReference>
<name>A0A7V8VCW2_9BACT</name>
<dbReference type="GO" id="GO:0046872">
    <property type="term" value="F:metal ion binding"/>
    <property type="evidence" value="ECO:0007669"/>
    <property type="project" value="UniProtKB-UniRule"/>
</dbReference>
<feature type="binding site" evidence="6">
    <location>
        <position position="116"/>
    </location>
    <ligand>
        <name>a divalent metal cation</name>
        <dbReference type="ChEBI" id="CHEBI:60240"/>
        <label>2</label>
        <note>catalytic</note>
    </ligand>
</feature>
<dbReference type="GO" id="GO:0005829">
    <property type="term" value="C:cytosol"/>
    <property type="evidence" value="ECO:0007669"/>
    <property type="project" value="TreeGrafter"/>
</dbReference>
<comment type="cofactor">
    <cofactor evidence="6">
        <name>Co(2+)</name>
        <dbReference type="ChEBI" id="CHEBI:48828"/>
    </cofactor>
    <cofactor evidence="6">
        <name>Zn(2+)</name>
        <dbReference type="ChEBI" id="CHEBI:29105"/>
    </cofactor>
    <cofactor evidence="6">
        <name>Mn(2+)</name>
        <dbReference type="ChEBI" id="CHEBI:29035"/>
    </cofactor>
    <cofactor evidence="6">
        <name>Fe(2+)</name>
        <dbReference type="ChEBI" id="CHEBI:29033"/>
    </cofactor>
    <text evidence="6">Binds 2 divalent metal cations per subunit. Has a high-affinity and a low affinity metal-binding site. The true nature of the physiological cofactor is under debate. The enzyme is active with cobalt, zinc, manganese or divalent iron ions. Most likely, methionine aminopeptidases function as mononuclear Fe(2+)-metalloproteases under physiological conditions, and the catalytically relevant metal-binding site has been assigned to the histidine-containing high-affinity site.</text>
</comment>
<dbReference type="InterPro" id="IPR002467">
    <property type="entry name" value="Pept_M24A_MAP1"/>
</dbReference>
<protein>
    <recommendedName>
        <fullName evidence="6 7">Methionine aminopeptidase</fullName>
        <shortName evidence="6">MAP</shortName>
        <shortName evidence="6">MetAP</shortName>
        <ecNumber evidence="6 7">3.4.11.18</ecNumber>
    </recommendedName>
    <alternativeName>
        <fullName evidence="6">Peptidase M</fullName>
    </alternativeName>
</protein>
<evidence type="ECO:0000256" key="4">
    <source>
        <dbReference type="ARBA" id="ARBA00022723"/>
    </source>
</evidence>
<evidence type="ECO:0000256" key="5">
    <source>
        <dbReference type="ARBA" id="ARBA00022801"/>
    </source>
</evidence>
<feature type="binding site" evidence="6">
    <location>
        <position position="179"/>
    </location>
    <ligand>
        <name>a divalent metal cation</name>
        <dbReference type="ChEBI" id="CHEBI:60240"/>
        <label>2</label>
        <note>catalytic</note>
    </ligand>
</feature>
<feature type="region of interest" description="Disordered" evidence="8">
    <location>
        <begin position="267"/>
        <end position="288"/>
    </location>
</feature>
<dbReference type="CDD" id="cd01086">
    <property type="entry name" value="MetAP1"/>
    <property type="match status" value="1"/>
</dbReference>
<keyword evidence="11" id="KW-1185">Reference proteome</keyword>
<comment type="subunit">
    <text evidence="6">Monomer.</text>
</comment>
<dbReference type="EC" id="3.4.11.18" evidence="6 7"/>
<dbReference type="PANTHER" id="PTHR43330">
    <property type="entry name" value="METHIONINE AMINOPEPTIDASE"/>
    <property type="match status" value="1"/>
</dbReference>
<keyword evidence="5 6" id="KW-0378">Hydrolase</keyword>
<accession>A0A7V8VCW2</accession>
<evidence type="ECO:0000313" key="10">
    <source>
        <dbReference type="EMBL" id="MBA2225704.1"/>
    </source>
</evidence>
<keyword evidence="4 6" id="KW-0479">Metal-binding</keyword>
<feature type="binding site" evidence="6">
    <location>
        <position position="116"/>
    </location>
    <ligand>
        <name>a divalent metal cation</name>
        <dbReference type="ChEBI" id="CHEBI:60240"/>
        <label>1</label>
    </ligand>
</feature>
<dbReference type="PANTHER" id="PTHR43330:SF27">
    <property type="entry name" value="METHIONINE AMINOPEPTIDASE"/>
    <property type="match status" value="1"/>
</dbReference>
<dbReference type="Proteomes" id="UP000542342">
    <property type="component" value="Unassembled WGS sequence"/>
</dbReference>
<dbReference type="GO" id="GO:0004239">
    <property type="term" value="F:initiator methionyl aminopeptidase activity"/>
    <property type="evidence" value="ECO:0007669"/>
    <property type="project" value="UniProtKB-UniRule"/>
</dbReference>
<feature type="binding site" evidence="6">
    <location>
        <position position="215"/>
    </location>
    <ligand>
        <name>a divalent metal cation</name>
        <dbReference type="ChEBI" id="CHEBI:60240"/>
        <label>2</label>
        <note>catalytic</note>
    </ligand>
</feature>
<gene>
    <name evidence="6 10" type="primary">map</name>
    <name evidence="10" type="ORF">H0921_05950</name>
</gene>
<evidence type="ECO:0000313" key="11">
    <source>
        <dbReference type="Proteomes" id="UP000542342"/>
    </source>
</evidence>
<proteinExistence type="inferred from homology"/>
<dbReference type="SUPFAM" id="SSF55920">
    <property type="entry name" value="Creatinase/aminopeptidase"/>
    <property type="match status" value="1"/>
</dbReference>
<feature type="binding site" evidence="6">
    <location>
        <position position="88"/>
    </location>
    <ligand>
        <name>substrate</name>
    </ligand>
</feature>
<sequence>MLRSRTPRPPELKSPREIALMREAGKLVARALKLCRDMAKPGVTTQEIDQAVEEFYARHQAIPLFKGYPGKTPFPAVTCMSINEQVVHGIPSRRALKEGDILKVDTACKLHGWCADRAITIPIGQVSPEKARLIRVTEETLQIAIDLLPKKRWWSEIASVMQRHVEQAGFSVVTSYVGHGIGRAMHESPQVPNYVDRETRRQDFRLEPGLVLAIEPMVNMRRPEVEVLSDHWTVVTRDRMPSAHVEHTVALTANGVVVITADEGALEEDAAASPSSLPTSSSASRENT</sequence>